<feature type="transmembrane region" description="Helical" evidence="1">
    <location>
        <begin position="138"/>
        <end position="161"/>
    </location>
</feature>
<keyword evidence="4" id="KW-1185">Reference proteome</keyword>
<organism evidence="3 4">
    <name type="scientific">Sporosarcina koreensis</name>
    <dbReference type="NCBI Taxonomy" id="334735"/>
    <lineage>
        <taxon>Bacteria</taxon>
        <taxon>Bacillati</taxon>
        <taxon>Bacillota</taxon>
        <taxon>Bacilli</taxon>
        <taxon>Bacillales</taxon>
        <taxon>Caryophanaceae</taxon>
        <taxon>Sporosarcina</taxon>
    </lineage>
</organism>
<feature type="transmembrane region" description="Helical" evidence="1">
    <location>
        <begin position="61"/>
        <end position="82"/>
    </location>
</feature>
<feature type="transmembrane region" description="Helical" evidence="1">
    <location>
        <begin position="355"/>
        <end position="378"/>
    </location>
</feature>
<dbReference type="PANTHER" id="PTHR35342:SF5">
    <property type="entry name" value="TRICARBOXYLIC TRANSPORT PROTEIN"/>
    <property type="match status" value="1"/>
</dbReference>
<dbReference type="InterPro" id="IPR002823">
    <property type="entry name" value="DUF112_TM"/>
</dbReference>
<protein>
    <submittedName>
        <fullName evidence="3">Tripartite tricarboxylate transporter permease</fullName>
    </submittedName>
</protein>
<feature type="transmembrane region" description="Helical" evidence="1">
    <location>
        <begin position="20"/>
        <end position="49"/>
    </location>
</feature>
<dbReference type="PANTHER" id="PTHR35342">
    <property type="entry name" value="TRICARBOXYLIC TRANSPORT PROTEIN"/>
    <property type="match status" value="1"/>
</dbReference>
<feature type="transmembrane region" description="Helical" evidence="1">
    <location>
        <begin position="204"/>
        <end position="224"/>
    </location>
</feature>
<evidence type="ECO:0000313" key="3">
    <source>
        <dbReference type="EMBL" id="MFC5604771.1"/>
    </source>
</evidence>
<dbReference type="EMBL" id="JBHSNP010000029">
    <property type="protein sequence ID" value="MFC5604771.1"/>
    <property type="molecule type" value="Genomic_DNA"/>
</dbReference>
<comment type="caution">
    <text evidence="3">The sequence shown here is derived from an EMBL/GenBank/DDBJ whole genome shotgun (WGS) entry which is preliminary data.</text>
</comment>
<sequence length="500" mass="51994">MDTLQSVLYGFEVALTWQNVMFVFIGVLAGTIIGMLPGLGPISAIAVMIPLSYGMDPASALILMAGVYYGAIFGGSTSSVLLNAPGVASTVATTFDGYPMAQQGKAGKALAIAAIASFIGGTFATVGLMLVAPQLSKFALTFGPSEYFALMLLGLTAIASLSDGSTVKAFISACAGIMVATIGIDAQTGTQRFTFGSVQLYDGIDFLVIALGLFALAEVTSLIITRRESLFKSGSNIGSLRITKSEAKKMAAPVGRQSVFGFLIGVLPGAGATIASFLAYISEKKLSKDPDSFGKGNVVGVAAPESANNAAAGGSFVPLLTLGIPGSGTTAIMLGALLVVGVQPGPMLLNDHPDVFWGVIASMYIGNVMLLILNLPLIPYIAKILYIPKGMLISLILVFCLIGVYGVSFSTFDLYVLIIFGVIGYAMRLLSFPAAPFILAFILGGMMEQSYRQALTISNGSLMVFIDRPISATLIGIAALSLFAPMIISRITKRNKIGKA</sequence>
<evidence type="ECO:0000259" key="2">
    <source>
        <dbReference type="Pfam" id="PF01970"/>
    </source>
</evidence>
<dbReference type="Pfam" id="PF01970">
    <property type="entry name" value="TctA"/>
    <property type="match status" value="1"/>
</dbReference>
<dbReference type="Proteomes" id="UP001596071">
    <property type="component" value="Unassembled WGS sequence"/>
</dbReference>
<keyword evidence="1" id="KW-1133">Transmembrane helix</keyword>
<name>A0ABW0U2B0_9BACL</name>
<keyword evidence="1" id="KW-0812">Transmembrane</keyword>
<feature type="transmembrane region" description="Helical" evidence="1">
    <location>
        <begin position="414"/>
        <end position="444"/>
    </location>
</feature>
<feature type="transmembrane region" description="Helical" evidence="1">
    <location>
        <begin position="167"/>
        <end position="184"/>
    </location>
</feature>
<keyword evidence="1" id="KW-0472">Membrane</keyword>
<feature type="domain" description="DUF112" evidence="2">
    <location>
        <begin position="21"/>
        <end position="439"/>
    </location>
</feature>
<evidence type="ECO:0000313" key="4">
    <source>
        <dbReference type="Proteomes" id="UP001596071"/>
    </source>
</evidence>
<reference evidence="4" key="1">
    <citation type="journal article" date="2019" name="Int. J. Syst. Evol. Microbiol.">
        <title>The Global Catalogue of Microorganisms (GCM) 10K type strain sequencing project: providing services to taxonomists for standard genome sequencing and annotation.</title>
        <authorList>
            <consortium name="The Broad Institute Genomics Platform"/>
            <consortium name="The Broad Institute Genome Sequencing Center for Infectious Disease"/>
            <person name="Wu L."/>
            <person name="Ma J."/>
        </authorList>
    </citation>
    <scope>NUCLEOTIDE SEQUENCE [LARGE SCALE GENOMIC DNA]</scope>
    <source>
        <strain evidence="4">KACC 11299</strain>
    </source>
</reference>
<feature type="transmembrane region" description="Helical" evidence="1">
    <location>
        <begin position="390"/>
        <end position="408"/>
    </location>
</feature>
<feature type="transmembrane region" description="Helical" evidence="1">
    <location>
        <begin position="465"/>
        <end position="488"/>
    </location>
</feature>
<proteinExistence type="predicted"/>
<feature type="transmembrane region" description="Helical" evidence="1">
    <location>
        <begin position="109"/>
        <end position="131"/>
    </location>
</feature>
<dbReference type="RefSeq" id="WP_381446925.1">
    <property type="nucleotide sequence ID" value="NZ_JBHSNP010000029.1"/>
</dbReference>
<gene>
    <name evidence="3" type="ORF">ACFPTP_16165</name>
</gene>
<evidence type="ECO:0000256" key="1">
    <source>
        <dbReference type="SAM" id="Phobius"/>
    </source>
</evidence>
<accession>A0ABW0U2B0</accession>
<feature type="transmembrane region" description="Helical" evidence="1">
    <location>
        <begin position="259"/>
        <end position="281"/>
    </location>
</feature>
<feature type="transmembrane region" description="Helical" evidence="1">
    <location>
        <begin position="319"/>
        <end position="343"/>
    </location>
</feature>